<organism evidence="1">
    <name type="scientific">Schlesneria paludicola</name>
    <dbReference type="NCBI Taxonomy" id="360056"/>
    <lineage>
        <taxon>Bacteria</taxon>
        <taxon>Pseudomonadati</taxon>
        <taxon>Planctomycetota</taxon>
        <taxon>Planctomycetia</taxon>
        <taxon>Planctomycetales</taxon>
        <taxon>Planctomycetaceae</taxon>
        <taxon>Schlesneria</taxon>
    </lineage>
</organism>
<dbReference type="Gene3D" id="3.40.50.1820">
    <property type="entry name" value="alpha/beta hydrolase"/>
    <property type="match status" value="1"/>
</dbReference>
<comment type="caution">
    <text evidence="1">The sequence shown here is derived from an EMBL/GenBank/DDBJ whole genome shotgun (WGS) entry which is preliminary data.</text>
</comment>
<reference evidence="1" key="1">
    <citation type="journal article" date="2020" name="mSystems">
        <title>Genome- and Community-Level Interaction Insights into Carbon Utilization and Element Cycling Functions of Hydrothermarchaeota in Hydrothermal Sediment.</title>
        <authorList>
            <person name="Zhou Z."/>
            <person name="Liu Y."/>
            <person name="Xu W."/>
            <person name="Pan J."/>
            <person name="Luo Z.H."/>
            <person name="Li M."/>
        </authorList>
    </citation>
    <scope>NUCLEOTIDE SEQUENCE [LARGE SCALE GENOMIC DNA]</scope>
    <source>
        <strain evidence="1">SpSt-508</strain>
    </source>
</reference>
<sequence length="317" mass="35176">MGRAVFAAEPVLLSARDTLAPPPATVESERRVLQELTWKPTEFPVTLQEVEGEEYQAVLRFPSPLETGDPVNDRVAVLWYRSTKPQGEGGRSAVVVVHESGSAMPVGKMFARGFAARGVDAFLVQLPYYGLRKTNQQQLTERKVLVAIRQGIADVRRTRDAVAAVPDIHPQKISLQGTSLGGFVSATVAGLDGAFHRVFIMVAGGDLYSLLEHGQRESAELKRRLDEAGYTGEKLKEVLEKVEPNRLAHRIDPRRTWLYSANQDQVVPIANALSFKQAARLPDDHHIRLWGDHVTTIVYFPVIADHVVQQILQPPEQ</sequence>
<protein>
    <recommendedName>
        <fullName evidence="2">Peptidase S9 prolyl oligopeptidase catalytic domain-containing protein</fullName>
    </recommendedName>
</protein>
<dbReference type="AlphaFoldDB" id="A0A7C4LJK1"/>
<dbReference type="EMBL" id="DSVQ01000011">
    <property type="protein sequence ID" value="HGT38702.1"/>
    <property type="molecule type" value="Genomic_DNA"/>
</dbReference>
<dbReference type="InterPro" id="IPR029058">
    <property type="entry name" value="AB_hydrolase_fold"/>
</dbReference>
<dbReference type="SUPFAM" id="SSF53474">
    <property type="entry name" value="alpha/beta-Hydrolases"/>
    <property type="match status" value="1"/>
</dbReference>
<proteinExistence type="predicted"/>
<evidence type="ECO:0000313" key="1">
    <source>
        <dbReference type="EMBL" id="HGT38702.1"/>
    </source>
</evidence>
<gene>
    <name evidence="1" type="ORF">ENS64_05495</name>
</gene>
<dbReference type="InterPro" id="IPR050261">
    <property type="entry name" value="FrsA_esterase"/>
</dbReference>
<dbReference type="PANTHER" id="PTHR22946">
    <property type="entry name" value="DIENELACTONE HYDROLASE DOMAIN-CONTAINING PROTEIN-RELATED"/>
    <property type="match status" value="1"/>
</dbReference>
<name>A0A7C4LJK1_9PLAN</name>
<accession>A0A7C4LJK1</accession>
<evidence type="ECO:0008006" key="2">
    <source>
        <dbReference type="Google" id="ProtNLM"/>
    </source>
</evidence>